<dbReference type="SUPFAM" id="SSF53300">
    <property type="entry name" value="vWA-like"/>
    <property type="match status" value="1"/>
</dbReference>
<dbReference type="Proteomes" id="UP000492821">
    <property type="component" value="Unassembled WGS sequence"/>
</dbReference>
<dbReference type="PANTHER" id="PTHR31024:SF3">
    <property type="entry name" value="C-TYPE LECTIN-RELATED"/>
    <property type="match status" value="1"/>
</dbReference>
<evidence type="ECO:0000313" key="3">
    <source>
        <dbReference type="Proteomes" id="UP000492821"/>
    </source>
</evidence>
<keyword evidence="3" id="KW-1185">Reference proteome</keyword>
<dbReference type="Pfam" id="PF00092">
    <property type="entry name" value="VWA"/>
    <property type="match status" value="1"/>
</dbReference>
<keyword evidence="1" id="KW-0732">Signal</keyword>
<dbReference type="SMART" id="SM00327">
    <property type="entry name" value="VWA"/>
    <property type="match status" value="1"/>
</dbReference>
<dbReference type="Gene3D" id="3.10.100.10">
    <property type="entry name" value="Mannose-Binding Protein A, subunit A"/>
    <property type="match status" value="1"/>
</dbReference>
<feature type="signal peptide" evidence="1">
    <location>
        <begin position="1"/>
        <end position="16"/>
    </location>
</feature>
<dbReference type="Gene3D" id="3.40.50.410">
    <property type="entry name" value="von Willebrand factor, type A domain"/>
    <property type="match status" value="1"/>
</dbReference>
<reference evidence="3" key="1">
    <citation type="journal article" date="2013" name="Genetics">
        <title>The draft genome and transcriptome of Panagrellus redivivus are shaped by the harsh demands of a free-living lifestyle.</title>
        <authorList>
            <person name="Srinivasan J."/>
            <person name="Dillman A.R."/>
            <person name="Macchietto M.G."/>
            <person name="Heikkinen L."/>
            <person name="Lakso M."/>
            <person name="Fracchia K.M."/>
            <person name="Antoshechkin I."/>
            <person name="Mortazavi A."/>
            <person name="Wong G."/>
            <person name="Sternberg P.W."/>
        </authorList>
    </citation>
    <scope>NUCLEOTIDE SEQUENCE [LARGE SCALE GENOMIC DNA]</scope>
    <source>
        <strain evidence="3">MT8872</strain>
    </source>
</reference>
<dbReference type="InterPro" id="IPR016186">
    <property type="entry name" value="C-type_lectin-like/link_sf"/>
</dbReference>
<dbReference type="PANTHER" id="PTHR31024">
    <property type="entry name" value="C-TYPE LECTIN"/>
    <property type="match status" value="1"/>
</dbReference>
<dbReference type="CDD" id="cd00037">
    <property type="entry name" value="CLECT"/>
    <property type="match status" value="1"/>
</dbReference>
<name>A0A7E4VC76_PANRE</name>
<organism evidence="3 4">
    <name type="scientific">Panagrellus redivivus</name>
    <name type="common">Microworm</name>
    <dbReference type="NCBI Taxonomy" id="6233"/>
    <lineage>
        <taxon>Eukaryota</taxon>
        <taxon>Metazoa</taxon>
        <taxon>Ecdysozoa</taxon>
        <taxon>Nematoda</taxon>
        <taxon>Chromadorea</taxon>
        <taxon>Rhabditida</taxon>
        <taxon>Tylenchina</taxon>
        <taxon>Panagrolaimomorpha</taxon>
        <taxon>Panagrolaimoidea</taxon>
        <taxon>Panagrolaimidae</taxon>
        <taxon>Panagrellus</taxon>
    </lineage>
</organism>
<sequence>MKLLSLLFCLIAGALAVPVPDCATTVPPPPPSPSGHDGFPCANTPKSAWLDLTIVIELSKVMSDPLLEIQNNLKTYLKQLTIANVEGHASRIAIIGYDESNATLIHGFTDEQSFAAVSGKINALKTSTVSSDKASIVKGLQLAKTHIDANRAKKIPGVVLYAATYNDKDDNDPTVAADELKSDMIKVSTITFETILGVYTPEIGKLASEGLAFNSTTTGGFGKAIATLNCVCPKEWTQLIITTPTSSTPTVYAECFKPYESEAEPDLLTCPENGFLVAVHTEKRFNFLVKRILPLLSKSTGVSVGLFREGPAATWKWHTVGGTVGYTGYPEFNSTAPGDVYGYLNTKEGWELETDDGSVARAYVCARRSCDTDNICDLALI</sequence>
<evidence type="ECO:0000259" key="2">
    <source>
        <dbReference type="PROSITE" id="PS50234"/>
    </source>
</evidence>
<dbReference type="InterPro" id="IPR016187">
    <property type="entry name" value="CTDL_fold"/>
</dbReference>
<feature type="chain" id="PRO_5028871826" evidence="1">
    <location>
        <begin position="17"/>
        <end position="381"/>
    </location>
</feature>
<evidence type="ECO:0000313" key="4">
    <source>
        <dbReference type="WBParaSite" id="Pan_g19278.t1"/>
    </source>
</evidence>
<reference evidence="4" key="2">
    <citation type="submission" date="2020-10" db="UniProtKB">
        <authorList>
            <consortium name="WormBaseParasite"/>
        </authorList>
    </citation>
    <scope>IDENTIFICATION</scope>
</reference>
<dbReference type="InterPro" id="IPR002035">
    <property type="entry name" value="VWF_A"/>
</dbReference>
<dbReference type="AlphaFoldDB" id="A0A7E4VC76"/>
<protein>
    <submittedName>
        <fullName evidence="4">VWFA domain-containing protein</fullName>
    </submittedName>
</protein>
<proteinExistence type="predicted"/>
<evidence type="ECO:0000256" key="1">
    <source>
        <dbReference type="SAM" id="SignalP"/>
    </source>
</evidence>
<feature type="domain" description="VWFA" evidence="2">
    <location>
        <begin position="51"/>
        <end position="228"/>
    </location>
</feature>
<dbReference type="PROSITE" id="PS50234">
    <property type="entry name" value="VWFA"/>
    <property type="match status" value="1"/>
</dbReference>
<accession>A0A7E4VC76</accession>
<dbReference type="SUPFAM" id="SSF56436">
    <property type="entry name" value="C-type lectin-like"/>
    <property type="match status" value="1"/>
</dbReference>
<dbReference type="InterPro" id="IPR036465">
    <property type="entry name" value="vWFA_dom_sf"/>
</dbReference>
<dbReference type="WBParaSite" id="Pan_g19278.t1">
    <property type="protein sequence ID" value="Pan_g19278.t1"/>
    <property type="gene ID" value="Pan_g19278"/>
</dbReference>